<dbReference type="GO" id="GO:0031213">
    <property type="term" value="C:RSF complex"/>
    <property type="evidence" value="ECO:0007669"/>
    <property type="project" value="InterPro"/>
</dbReference>
<dbReference type="Proteomes" id="UP001187192">
    <property type="component" value="Unassembled WGS sequence"/>
</dbReference>
<gene>
    <name evidence="2" type="ORF">TIFTF001_009008</name>
</gene>
<organism evidence="2 3">
    <name type="scientific">Ficus carica</name>
    <name type="common">Common fig</name>
    <dbReference type="NCBI Taxonomy" id="3494"/>
    <lineage>
        <taxon>Eukaryota</taxon>
        <taxon>Viridiplantae</taxon>
        <taxon>Streptophyta</taxon>
        <taxon>Embryophyta</taxon>
        <taxon>Tracheophyta</taxon>
        <taxon>Spermatophyta</taxon>
        <taxon>Magnoliopsida</taxon>
        <taxon>eudicotyledons</taxon>
        <taxon>Gunneridae</taxon>
        <taxon>Pentapetalae</taxon>
        <taxon>rosids</taxon>
        <taxon>fabids</taxon>
        <taxon>Rosales</taxon>
        <taxon>Moraceae</taxon>
        <taxon>Ficeae</taxon>
        <taxon>Ficus</taxon>
    </lineage>
</organism>
<dbReference type="PANTHER" id="PTHR14296">
    <property type="entry name" value="REMODELING AND SPACING FACTOR 1"/>
    <property type="match status" value="1"/>
</dbReference>
<dbReference type="PANTHER" id="PTHR14296:SF12">
    <property type="entry name" value="DDT DOMAIN-CONTAINING PROTEIN DDR4 ISOFORM X1"/>
    <property type="match status" value="1"/>
</dbReference>
<accession>A0AA87ZUI2</accession>
<evidence type="ECO:0000313" key="3">
    <source>
        <dbReference type="Proteomes" id="UP001187192"/>
    </source>
</evidence>
<keyword evidence="3" id="KW-1185">Reference proteome</keyword>
<protein>
    <recommendedName>
        <fullName evidence="4">DDT domain-containing protein DDR4</fullName>
    </recommendedName>
</protein>
<comment type="caution">
    <text evidence="2">The sequence shown here is derived from an EMBL/GenBank/DDBJ whole genome shotgun (WGS) entry which is preliminary data.</text>
</comment>
<feature type="compositionally biased region" description="Basic and acidic residues" evidence="1">
    <location>
        <begin position="433"/>
        <end position="443"/>
    </location>
</feature>
<proteinExistence type="predicted"/>
<feature type="compositionally biased region" description="Acidic residues" evidence="1">
    <location>
        <begin position="403"/>
        <end position="419"/>
    </location>
</feature>
<dbReference type="EMBL" id="BTGU01000010">
    <property type="protein sequence ID" value="GMN39770.1"/>
    <property type="molecule type" value="Genomic_DNA"/>
</dbReference>
<evidence type="ECO:0000256" key="1">
    <source>
        <dbReference type="SAM" id="MobiDB-lite"/>
    </source>
</evidence>
<feature type="region of interest" description="Disordered" evidence="1">
    <location>
        <begin position="345"/>
        <end position="504"/>
    </location>
</feature>
<feature type="region of interest" description="Disordered" evidence="1">
    <location>
        <begin position="1"/>
        <end position="43"/>
    </location>
</feature>
<dbReference type="InterPro" id="IPR028938">
    <property type="entry name" value="Rsf1-like"/>
</dbReference>
<name>A0AA87ZUI2_FICCA</name>
<sequence>MAVGRRTGDEPAASDSGGREGQSQSPEKKADFVVVSDDEESSEKDRLKAEVAALRQRWELASLLDFLAVFKPVIGGDLKISAEEIEAGLVNPDTSLAQLHITLLKGIPPISKTLDGSDAWVTVLRKKLSPWWSWVAEGKIPLVAAKGEEMSEYKGLNPMKRLLILKALCELRGEQHDTVAYINDALKQGTQISSFRKEKIAGDENGTSFWYEGNTIIGHRLYKGLTAFRSTTKSQGKECLDPPSFQWETLATNLEEFRKIADEFSSSEVVAEAAVGRTVESDAIPVLEKIQKKKESAMKKKQRKEMVWNDCRISSARVTRSCRNCKPVNYTYDDYDRAIMEAIQQTKRGTKHDKQRKESEHSETGRRNTVGTERKTDLDDHLPETDCSGDYNINSSGKKNDTIDIDMVEEVGSDDDDYDYSGKGYVDDSDFSDSGKPEVDSKNKQAGCAFPKQSGVRLSARLAGGPSESFVENGNLGTKNRSRQRPIRNSALEAIVVPDSEDDS</sequence>
<evidence type="ECO:0000313" key="2">
    <source>
        <dbReference type="EMBL" id="GMN39770.1"/>
    </source>
</evidence>
<feature type="compositionally biased region" description="Polar residues" evidence="1">
    <location>
        <begin position="470"/>
        <end position="479"/>
    </location>
</feature>
<dbReference type="AlphaFoldDB" id="A0AA87ZUI2"/>
<evidence type="ECO:0008006" key="4">
    <source>
        <dbReference type="Google" id="ProtNLM"/>
    </source>
</evidence>
<feature type="compositionally biased region" description="Basic and acidic residues" evidence="1">
    <location>
        <begin position="355"/>
        <end position="384"/>
    </location>
</feature>
<dbReference type="GO" id="GO:0006355">
    <property type="term" value="P:regulation of DNA-templated transcription"/>
    <property type="evidence" value="ECO:0007669"/>
    <property type="project" value="InterPro"/>
</dbReference>
<reference evidence="2" key="1">
    <citation type="submission" date="2023-07" db="EMBL/GenBank/DDBJ databases">
        <title>draft genome sequence of fig (Ficus carica).</title>
        <authorList>
            <person name="Takahashi T."/>
            <person name="Nishimura K."/>
        </authorList>
    </citation>
    <scope>NUCLEOTIDE SEQUENCE</scope>
</reference>